<dbReference type="InterPro" id="IPR041685">
    <property type="entry name" value="AAA_GajA/Old/RecF-like"/>
</dbReference>
<evidence type="ECO:0000313" key="3">
    <source>
        <dbReference type="Proteomes" id="UP000076962"/>
    </source>
</evidence>
<dbReference type="Proteomes" id="UP000076962">
    <property type="component" value="Unassembled WGS sequence"/>
</dbReference>
<keyword evidence="3" id="KW-1185">Reference proteome</keyword>
<gene>
    <name evidence="2" type="ORF">THIOM_005661</name>
</gene>
<dbReference type="GO" id="GO:0004519">
    <property type="term" value="F:endonuclease activity"/>
    <property type="evidence" value="ECO:0007669"/>
    <property type="project" value="UniProtKB-KW"/>
</dbReference>
<dbReference type="SUPFAM" id="SSF52540">
    <property type="entry name" value="P-loop containing nucleoside triphosphate hydrolases"/>
    <property type="match status" value="1"/>
</dbReference>
<sequence length="71" mass="8088">MISNIYLKNFKAFQETEIPPVRLNIFTGLNALGKSTFLQSLLLLRQSYRQNTLLDKGLLLNGEYIEIGKGK</sequence>
<accession>A0A176RSM8</accession>
<evidence type="ECO:0000259" key="1">
    <source>
        <dbReference type="Pfam" id="PF13175"/>
    </source>
</evidence>
<feature type="domain" description="Endonuclease GajA/Old nuclease/RecF-like AAA" evidence="1">
    <location>
        <begin position="1"/>
        <end position="51"/>
    </location>
</feature>
<dbReference type="AlphaFoldDB" id="A0A176RSM8"/>
<dbReference type="Gene3D" id="3.40.50.300">
    <property type="entry name" value="P-loop containing nucleotide triphosphate hydrolases"/>
    <property type="match status" value="1"/>
</dbReference>
<dbReference type="EMBL" id="LUTY01003108">
    <property type="protein sequence ID" value="OAD18738.1"/>
    <property type="molecule type" value="Genomic_DNA"/>
</dbReference>
<keyword evidence="2" id="KW-0255">Endonuclease</keyword>
<keyword evidence="2" id="KW-0378">Hydrolase</keyword>
<name>A0A176RSM8_9GAMM</name>
<comment type="caution">
    <text evidence="2">The sequence shown here is derived from an EMBL/GenBank/DDBJ whole genome shotgun (WGS) entry which is preliminary data.</text>
</comment>
<proteinExistence type="predicted"/>
<protein>
    <submittedName>
        <fullName evidence="2">ATP-dependent endonuclease (OLD family protein)</fullName>
    </submittedName>
</protein>
<dbReference type="InterPro" id="IPR027417">
    <property type="entry name" value="P-loop_NTPase"/>
</dbReference>
<feature type="non-terminal residue" evidence="2">
    <location>
        <position position="71"/>
    </location>
</feature>
<keyword evidence="2" id="KW-0540">Nuclease</keyword>
<dbReference type="Pfam" id="PF13175">
    <property type="entry name" value="AAA_15"/>
    <property type="match status" value="1"/>
</dbReference>
<evidence type="ECO:0000313" key="2">
    <source>
        <dbReference type="EMBL" id="OAD18738.1"/>
    </source>
</evidence>
<organism evidence="2 3">
    <name type="scientific">Candidatus Thiomargarita nelsonii</name>
    <dbReference type="NCBI Taxonomy" id="1003181"/>
    <lineage>
        <taxon>Bacteria</taxon>
        <taxon>Pseudomonadati</taxon>
        <taxon>Pseudomonadota</taxon>
        <taxon>Gammaproteobacteria</taxon>
        <taxon>Thiotrichales</taxon>
        <taxon>Thiotrichaceae</taxon>
        <taxon>Thiomargarita</taxon>
    </lineage>
</organism>
<reference evidence="2 3" key="1">
    <citation type="submission" date="2016-05" db="EMBL/GenBank/DDBJ databases">
        <title>Single-cell genome of chain-forming Candidatus Thiomargarita nelsonii and comparison to other large sulfur-oxidizing bacteria.</title>
        <authorList>
            <person name="Winkel M."/>
            <person name="Salman V."/>
            <person name="Woyke T."/>
            <person name="Schulz-Vogt H."/>
            <person name="Richter M."/>
            <person name="Flood B."/>
            <person name="Bailey J."/>
            <person name="Amann R."/>
            <person name="Mussmann M."/>
        </authorList>
    </citation>
    <scope>NUCLEOTIDE SEQUENCE [LARGE SCALE GENOMIC DNA]</scope>
    <source>
        <strain evidence="2 3">THI036</strain>
    </source>
</reference>